<dbReference type="Pfam" id="PF01453">
    <property type="entry name" value="B_lectin"/>
    <property type="match status" value="1"/>
</dbReference>
<dbReference type="FunFam" id="3.30.200.20:FF:000370">
    <property type="entry name" value="Receptor-like protein kinase 4"/>
    <property type="match status" value="1"/>
</dbReference>
<dbReference type="Pfam" id="PF08276">
    <property type="entry name" value="PAN_2"/>
    <property type="match status" value="1"/>
</dbReference>
<evidence type="ECO:0000256" key="8">
    <source>
        <dbReference type="ARBA" id="ARBA00022692"/>
    </source>
</evidence>
<dbReference type="SUPFAM" id="SSF51110">
    <property type="entry name" value="alpha-D-mannose-specific plant lectins"/>
    <property type="match status" value="1"/>
</dbReference>
<comment type="subcellular location">
    <subcellularLocation>
        <location evidence="1">Cell membrane</location>
        <topology evidence="1">Single-pass type I membrane protein</topology>
    </subcellularLocation>
</comment>
<dbReference type="PROSITE" id="PS00107">
    <property type="entry name" value="PROTEIN_KINASE_ATP"/>
    <property type="match status" value="1"/>
</dbReference>
<accession>A0A9Q0KS46</accession>
<feature type="compositionally biased region" description="Basic residues" evidence="26">
    <location>
        <begin position="1557"/>
        <end position="1568"/>
    </location>
</feature>
<dbReference type="GO" id="GO:0005886">
    <property type="term" value="C:plasma membrane"/>
    <property type="evidence" value="ECO:0007669"/>
    <property type="project" value="UniProtKB-SubCell"/>
</dbReference>
<dbReference type="InterPro" id="IPR000858">
    <property type="entry name" value="S_locus_glycoprot_dom"/>
</dbReference>
<evidence type="ECO:0000259" key="31">
    <source>
        <dbReference type="PROSITE" id="PS50966"/>
    </source>
</evidence>
<keyword evidence="10" id="KW-0732">Signal</keyword>
<keyword evidence="14" id="KW-0418">Kinase</keyword>
<dbReference type="InterPro" id="IPR011009">
    <property type="entry name" value="Kinase-like_dom_sf"/>
</dbReference>
<feature type="domain" description="SWIM-type" evidence="31">
    <location>
        <begin position="1402"/>
        <end position="1438"/>
    </location>
</feature>
<evidence type="ECO:0000259" key="28">
    <source>
        <dbReference type="PROSITE" id="PS50011"/>
    </source>
</evidence>
<organism evidence="32 33">
    <name type="scientific">Protea cynaroides</name>
    <dbReference type="NCBI Taxonomy" id="273540"/>
    <lineage>
        <taxon>Eukaryota</taxon>
        <taxon>Viridiplantae</taxon>
        <taxon>Streptophyta</taxon>
        <taxon>Embryophyta</taxon>
        <taxon>Tracheophyta</taxon>
        <taxon>Spermatophyta</taxon>
        <taxon>Magnoliopsida</taxon>
        <taxon>Proteales</taxon>
        <taxon>Proteaceae</taxon>
        <taxon>Protea</taxon>
    </lineage>
</organism>
<evidence type="ECO:0000256" key="22">
    <source>
        <dbReference type="ARBA" id="ARBA00047899"/>
    </source>
</evidence>
<evidence type="ECO:0000256" key="5">
    <source>
        <dbReference type="ARBA" id="ARBA00022527"/>
    </source>
</evidence>
<keyword evidence="21" id="KW-0325">Glycoprotein</keyword>
<evidence type="ECO:0000256" key="10">
    <source>
        <dbReference type="ARBA" id="ARBA00022729"/>
    </source>
</evidence>
<keyword evidence="18 27" id="KW-0472">Membrane</keyword>
<evidence type="ECO:0000256" key="24">
    <source>
        <dbReference type="PROSITE-ProRule" id="PRU00325"/>
    </source>
</evidence>
<reference evidence="32" key="1">
    <citation type="journal article" date="2023" name="Plant J.">
        <title>The genome of the king protea, Protea cynaroides.</title>
        <authorList>
            <person name="Chang J."/>
            <person name="Duong T.A."/>
            <person name="Schoeman C."/>
            <person name="Ma X."/>
            <person name="Roodt D."/>
            <person name="Barker N."/>
            <person name="Li Z."/>
            <person name="Van de Peer Y."/>
            <person name="Mizrachi E."/>
        </authorList>
    </citation>
    <scope>NUCLEOTIDE SEQUENCE</scope>
    <source>
        <tissue evidence="32">Young leaves</tissue>
    </source>
</reference>
<dbReference type="Pfam" id="PF10551">
    <property type="entry name" value="MULE"/>
    <property type="match status" value="1"/>
</dbReference>
<dbReference type="InterPro" id="IPR003609">
    <property type="entry name" value="Pan_app"/>
</dbReference>
<dbReference type="InterPro" id="IPR000719">
    <property type="entry name" value="Prot_kinase_dom"/>
</dbReference>
<dbReference type="SUPFAM" id="SSF56112">
    <property type="entry name" value="Protein kinase-like (PK-like)"/>
    <property type="match status" value="1"/>
</dbReference>
<dbReference type="SMART" id="SM00575">
    <property type="entry name" value="ZnF_PMZ"/>
    <property type="match status" value="1"/>
</dbReference>
<evidence type="ECO:0000256" key="13">
    <source>
        <dbReference type="ARBA" id="ARBA00022771"/>
    </source>
</evidence>
<evidence type="ECO:0000256" key="1">
    <source>
        <dbReference type="ARBA" id="ARBA00004251"/>
    </source>
</evidence>
<feature type="domain" description="Bulb-type lectin" evidence="29">
    <location>
        <begin position="41"/>
        <end position="166"/>
    </location>
</feature>
<dbReference type="InterPro" id="IPR017441">
    <property type="entry name" value="Protein_kinase_ATP_BS"/>
</dbReference>
<sequence length="1729" mass="195663">MNHCKAMDNPNPIHIRKQQKSVAEAEIEVSVLSVSGCAQMASTISVGESISGDHTIISEPDGNFELGFFATGNKSQNYYLGIWYRKITERTIVWEANRENPISDKFSSQLKLLEDGNLVLLDSSKTHIWSTNSTSEALNSTEAVLLDSGNLVLRHKLNSSAFIWQSFDHQTNTWLPGGKLGRNKLTNSSQILSSWKNSDDPAMGIFSCELDPAGSSQYFVVWNRSQSYWTSGTWNGQYFSLVPEMAGNIFFYYTYVSNQNESYFTYNVYNTSMITRFLMDVTGQIKQFLWLDGVGWSLFWSQPRSLCEVYALCGAFGTCNEQNLPFCTCLQGFIPRSTTDYYNLSDWSGGCVRRIPLLCGNNVSLNGKKDGFLLMPNMGLPVNPQSLAVESAQACELACLNNYSCTAYLYDGGCSVWEGDLLNLQQLSEGDSGGGNLYLKLAASELSNSGGKKGGTITGIIVGVVSGFVLLLGSILVLFWRWRRRNTFRLTNQMEDSLVQFSYRDLQIATKNFSEHIGGGGFGSVFKGTFPDSTVVAVKKLEGLRQGEKQFRSEVSTIGTIQHVNLVRLRGFCCQGAERLLVYDFMPKRSLDSHLFHDKKDFEILDWKTRYQIALGTARGLAYLHEKCRDCIIHCDIKPENILLDAESCPKVADFGMAKLVGRDFSRVLTTMRGTIGYLAPEWISGVAITAKADVYSYGMMLFELISGRRNSDQSGHSKVRYFPTWAAKKIIENGEILSLLDYRLEGNADLEELIRACKVACWCIQDDDAHRPWMGLVVQMLEGVMDVNPPPLPRNLQAFTDIHEEASESSSNRPGLRARPHSPDHSTRQIHSRVLLGILVKVSEKNFNLLMAIDLEQPSGERDTEDVKPNVVGLVIDGGENVHGGDEVYVNSPEMDSALIKDDTILEPRMGMKFDSNGEAYSFYREYARVMGFGTSIKNSRRSKISGEFIDAKFACSRYGTKHESSKAINPRLCLKSDCKASMHVKRKQDGKWVVHDFVKEHNHDLLPDQAHLFRSHRSINIDALYAIKRKRKMYSEISKQSGGLQSVGYLNDDFINQFHNGLHLDLEVGDVQAMLEHFMDMQDENSNFFYAMNFNEEHRLRTVFWVDAKGRHDYINFGDVVSFDTTYVTNKYKLPLALFVGVNHHFQCVLLGCALIADDTMSTYVWLMRTWLRAMGGRAPSVIITDQDKALKAAIVEVIPSTRHCFGLWHIFRKIPEKLGHITKYHENFVTKFNKCIYKSWTDEQFGKRWWKLVDRFELKEEEWIQSLYDDRTHWVPTYVGNAFLAGMSTAQRSESVNSYFDKYIHRRTTLKEFVEQYMSIVEDRYEEEAKADLDTWQKLPVLKSPSPFEKQMSTVYTHAIFKKFQVEVLGAIACHPKKEKEQESAITFRVQDFEDNQDFIVEWNEQKSEISCLCRSFVYKGFLCRHAMIVLQISGISNIPSHCILKRWTKDAKSRYTMRQGLVGEQSRVQCYNDLCQRAIKLGEEGSLSQESYNIAFHALDEALKQCVSVNSFIHNGSVPSMLATYGLQDIEQDDDDSKSPIRRMMLEPQGTRSSKKKNANKKRKLQSEPIVTSIGNVGTQDNLQHMGYLNSRAEVLSGSFVPQQSMQGMEQLNSRAPAFNGYGAQHSVQRMGQLNSVAPSRDGYYGNQQNMHGLGQLNSIAPMGDTYYGTQQSMEGMGQLDFRSPTIDSCYSIQETLQDMGESNVGSAQLHGMTSRHLHEKHLSN</sequence>
<evidence type="ECO:0000256" key="14">
    <source>
        <dbReference type="ARBA" id="ARBA00022777"/>
    </source>
</evidence>
<evidence type="ECO:0000256" key="17">
    <source>
        <dbReference type="ARBA" id="ARBA00022989"/>
    </source>
</evidence>
<comment type="similarity">
    <text evidence="2">Belongs to the FHY3/FAR1 family.</text>
</comment>
<protein>
    <recommendedName>
        <fullName evidence="3">non-specific serine/threonine protein kinase</fullName>
        <ecNumber evidence="3">2.7.11.1</ecNumber>
    </recommendedName>
</protein>
<evidence type="ECO:0000256" key="15">
    <source>
        <dbReference type="ARBA" id="ARBA00022833"/>
    </source>
</evidence>
<comment type="catalytic activity">
    <reaction evidence="23">
        <text>L-seryl-[protein] + ATP = O-phospho-L-seryl-[protein] + ADP + H(+)</text>
        <dbReference type="Rhea" id="RHEA:17989"/>
        <dbReference type="Rhea" id="RHEA-COMP:9863"/>
        <dbReference type="Rhea" id="RHEA-COMP:11604"/>
        <dbReference type="ChEBI" id="CHEBI:15378"/>
        <dbReference type="ChEBI" id="CHEBI:29999"/>
        <dbReference type="ChEBI" id="CHEBI:30616"/>
        <dbReference type="ChEBI" id="CHEBI:83421"/>
        <dbReference type="ChEBI" id="CHEBI:456216"/>
        <dbReference type="EC" id="2.7.11.1"/>
    </reaction>
</comment>
<dbReference type="InterPro" id="IPR036426">
    <property type="entry name" value="Bulb-type_lectin_dom_sf"/>
</dbReference>
<dbReference type="PANTHER" id="PTHR31669:SF21">
    <property type="entry name" value="PROTEIN FAR-RED IMPAIRED RESPONSE 1"/>
    <property type="match status" value="1"/>
</dbReference>
<evidence type="ECO:0000256" key="7">
    <source>
        <dbReference type="ARBA" id="ARBA00022679"/>
    </source>
</evidence>
<evidence type="ECO:0000256" key="9">
    <source>
        <dbReference type="ARBA" id="ARBA00022723"/>
    </source>
</evidence>
<dbReference type="PANTHER" id="PTHR31669">
    <property type="entry name" value="PROTEIN FAR1-RELATED SEQUENCE 10-RELATED"/>
    <property type="match status" value="1"/>
</dbReference>
<evidence type="ECO:0000256" key="19">
    <source>
        <dbReference type="ARBA" id="ARBA00023157"/>
    </source>
</evidence>
<dbReference type="EMBL" id="JAMYWD010000003">
    <property type="protein sequence ID" value="KAJ4975707.1"/>
    <property type="molecule type" value="Genomic_DNA"/>
</dbReference>
<dbReference type="SMART" id="SM00220">
    <property type="entry name" value="S_TKc"/>
    <property type="match status" value="1"/>
</dbReference>
<keyword evidence="6" id="KW-0597">Phosphoprotein</keyword>
<dbReference type="InterPro" id="IPR004330">
    <property type="entry name" value="FAR1_DNA_bnd_dom"/>
</dbReference>
<keyword evidence="9" id="KW-0479">Metal-binding</keyword>
<dbReference type="GO" id="GO:0048544">
    <property type="term" value="P:recognition of pollen"/>
    <property type="evidence" value="ECO:0007669"/>
    <property type="project" value="InterPro"/>
</dbReference>
<dbReference type="InterPro" id="IPR006564">
    <property type="entry name" value="Znf_PMZ"/>
</dbReference>
<evidence type="ECO:0000256" key="18">
    <source>
        <dbReference type="ARBA" id="ARBA00023136"/>
    </source>
</evidence>
<feature type="transmembrane region" description="Helical" evidence="27">
    <location>
        <begin position="457"/>
        <end position="480"/>
    </location>
</feature>
<keyword evidence="20" id="KW-0675">Receptor</keyword>
<evidence type="ECO:0000256" key="12">
    <source>
        <dbReference type="ARBA" id="ARBA00022741"/>
    </source>
</evidence>
<keyword evidence="12 25" id="KW-0547">Nucleotide-binding</keyword>
<dbReference type="GO" id="GO:0005524">
    <property type="term" value="F:ATP binding"/>
    <property type="evidence" value="ECO:0007669"/>
    <property type="project" value="UniProtKB-UniRule"/>
</dbReference>
<comment type="catalytic activity">
    <reaction evidence="22">
        <text>L-threonyl-[protein] + ATP = O-phospho-L-threonyl-[protein] + ADP + H(+)</text>
        <dbReference type="Rhea" id="RHEA:46608"/>
        <dbReference type="Rhea" id="RHEA-COMP:11060"/>
        <dbReference type="Rhea" id="RHEA-COMP:11605"/>
        <dbReference type="ChEBI" id="CHEBI:15378"/>
        <dbReference type="ChEBI" id="CHEBI:30013"/>
        <dbReference type="ChEBI" id="CHEBI:30616"/>
        <dbReference type="ChEBI" id="CHEBI:61977"/>
        <dbReference type="ChEBI" id="CHEBI:456216"/>
        <dbReference type="EC" id="2.7.11.1"/>
    </reaction>
</comment>
<evidence type="ECO:0000259" key="29">
    <source>
        <dbReference type="PROSITE" id="PS50927"/>
    </source>
</evidence>
<keyword evidence="8 27" id="KW-0812">Transmembrane</keyword>
<dbReference type="InterPro" id="IPR031052">
    <property type="entry name" value="FHY3/FAR1"/>
</dbReference>
<dbReference type="OrthoDB" id="3356549at2759"/>
<evidence type="ECO:0000313" key="33">
    <source>
        <dbReference type="Proteomes" id="UP001141806"/>
    </source>
</evidence>
<evidence type="ECO:0000256" key="26">
    <source>
        <dbReference type="SAM" id="MobiDB-lite"/>
    </source>
</evidence>
<evidence type="ECO:0000256" key="11">
    <source>
        <dbReference type="ARBA" id="ARBA00022734"/>
    </source>
</evidence>
<dbReference type="FunFam" id="2.90.10.10:FF:000002">
    <property type="entry name" value="Serine/threonine-protein kinase"/>
    <property type="match status" value="1"/>
</dbReference>
<dbReference type="Pfam" id="PF00069">
    <property type="entry name" value="Pkinase"/>
    <property type="match status" value="1"/>
</dbReference>
<feature type="domain" description="Protein kinase" evidence="28">
    <location>
        <begin position="511"/>
        <end position="807"/>
    </location>
</feature>
<evidence type="ECO:0000256" key="27">
    <source>
        <dbReference type="SAM" id="Phobius"/>
    </source>
</evidence>
<dbReference type="CDD" id="cd14066">
    <property type="entry name" value="STKc_IRAK"/>
    <property type="match status" value="1"/>
</dbReference>
<keyword evidence="33" id="KW-1185">Reference proteome</keyword>
<evidence type="ECO:0000256" key="16">
    <source>
        <dbReference type="ARBA" id="ARBA00022840"/>
    </source>
</evidence>
<keyword evidence="11" id="KW-0430">Lectin</keyword>
<evidence type="ECO:0000256" key="21">
    <source>
        <dbReference type="ARBA" id="ARBA00023180"/>
    </source>
</evidence>
<keyword evidence="17 27" id="KW-1133">Transmembrane helix</keyword>
<dbReference type="GO" id="GO:0004674">
    <property type="term" value="F:protein serine/threonine kinase activity"/>
    <property type="evidence" value="ECO:0007669"/>
    <property type="project" value="UniProtKB-KW"/>
</dbReference>
<keyword evidence="7" id="KW-0808">Transferase</keyword>
<dbReference type="Gene3D" id="1.10.510.10">
    <property type="entry name" value="Transferase(Phosphotransferase) domain 1"/>
    <property type="match status" value="1"/>
</dbReference>
<evidence type="ECO:0000313" key="32">
    <source>
        <dbReference type="EMBL" id="KAJ4975707.1"/>
    </source>
</evidence>
<dbReference type="GO" id="GO:0008270">
    <property type="term" value="F:zinc ion binding"/>
    <property type="evidence" value="ECO:0007669"/>
    <property type="project" value="UniProtKB-KW"/>
</dbReference>
<dbReference type="Gene3D" id="2.90.10.10">
    <property type="entry name" value="Bulb-type lectin domain"/>
    <property type="match status" value="1"/>
</dbReference>
<dbReference type="CDD" id="cd01098">
    <property type="entry name" value="PAN_AP_plant"/>
    <property type="match status" value="1"/>
</dbReference>
<feature type="region of interest" description="Disordered" evidence="26">
    <location>
        <begin position="1548"/>
        <end position="1574"/>
    </location>
</feature>
<dbReference type="Pfam" id="PF03101">
    <property type="entry name" value="FAR1"/>
    <property type="match status" value="1"/>
</dbReference>
<comment type="caution">
    <text evidence="32">The sequence shown here is derived from an EMBL/GenBank/DDBJ whole genome shotgun (WGS) entry which is preliminary data.</text>
</comment>
<dbReference type="PROSITE" id="PS50948">
    <property type="entry name" value="PAN"/>
    <property type="match status" value="1"/>
</dbReference>
<dbReference type="Pfam" id="PF04434">
    <property type="entry name" value="SWIM"/>
    <property type="match status" value="1"/>
</dbReference>
<proteinExistence type="inferred from homology"/>
<dbReference type="EC" id="2.7.11.1" evidence="3"/>
<feature type="region of interest" description="Disordered" evidence="26">
    <location>
        <begin position="805"/>
        <end position="829"/>
    </location>
</feature>
<dbReference type="SMART" id="SM00108">
    <property type="entry name" value="B_lectin"/>
    <property type="match status" value="1"/>
</dbReference>
<keyword evidence="15" id="KW-0862">Zinc</keyword>
<dbReference type="InterPro" id="IPR008271">
    <property type="entry name" value="Ser/Thr_kinase_AS"/>
</dbReference>
<dbReference type="FunFam" id="1.10.510.10:FF:000227">
    <property type="entry name" value="Serine/threonine-protein kinase"/>
    <property type="match status" value="1"/>
</dbReference>
<dbReference type="Gene3D" id="3.30.200.20">
    <property type="entry name" value="Phosphorylase Kinase, domain 1"/>
    <property type="match status" value="1"/>
</dbReference>
<feature type="domain" description="Apple" evidence="30">
    <location>
        <begin position="359"/>
        <end position="442"/>
    </location>
</feature>
<name>A0A9Q0KS46_9MAGN</name>
<evidence type="ECO:0000256" key="2">
    <source>
        <dbReference type="ARBA" id="ARBA00005889"/>
    </source>
</evidence>
<dbReference type="PROSITE" id="PS50966">
    <property type="entry name" value="ZF_SWIM"/>
    <property type="match status" value="1"/>
</dbReference>
<evidence type="ECO:0000256" key="4">
    <source>
        <dbReference type="ARBA" id="ARBA00022475"/>
    </source>
</evidence>
<evidence type="ECO:0000259" key="30">
    <source>
        <dbReference type="PROSITE" id="PS50948"/>
    </source>
</evidence>
<evidence type="ECO:0000256" key="6">
    <source>
        <dbReference type="ARBA" id="ARBA00022553"/>
    </source>
</evidence>
<dbReference type="InterPro" id="IPR007527">
    <property type="entry name" value="Znf_SWIM"/>
</dbReference>
<keyword evidence="16 25" id="KW-0067">ATP-binding</keyword>
<evidence type="ECO:0000256" key="25">
    <source>
        <dbReference type="PROSITE-ProRule" id="PRU10141"/>
    </source>
</evidence>
<gene>
    <name evidence="32" type="ORF">NE237_000813</name>
</gene>
<keyword evidence="5" id="KW-0723">Serine/threonine-protein kinase</keyword>
<feature type="binding site" evidence="25">
    <location>
        <position position="540"/>
    </location>
    <ligand>
        <name>ATP</name>
        <dbReference type="ChEBI" id="CHEBI:30616"/>
    </ligand>
</feature>
<keyword evidence="4" id="KW-1003">Cell membrane</keyword>
<dbReference type="InterPro" id="IPR018289">
    <property type="entry name" value="MULE_transposase_dom"/>
</dbReference>
<evidence type="ECO:0000256" key="23">
    <source>
        <dbReference type="ARBA" id="ARBA00048679"/>
    </source>
</evidence>
<dbReference type="GO" id="GO:0030246">
    <property type="term" value="F:carbohydrate binding"/>
    <property type="evidence" value="ECO:0007669"/>
    <property type="project" value="UniProtKB-KW"/>
</dbReference>
<dbReference type="PROSITE" id="PS00108">
    <property type="entry name" value="PROTEIN_KINASE_ST"/>
    <property type="match status" value="1"/>
</dbReference>
<dbReference type="Proteomes" id="UP001141806">
    <property type="component" value="Unassembled WGS sequence"/>
</dbReference>
<dbReference type="InterPro" id="IPR001480">
    <property type="entry name" value="Bulb-type_lectin_dom"/>
</dbReference>
<keyword evidence="19" id="KW-1015">Disulfide bond</keyword>
<keyword evidence="13 24" id="KW-0863">Zinc-finger</keyword>
<dbReference type="Pfam" id="PF00954">
    <property type="entry name" value="S_locus_glycop"/>
    <property type="match status" value="1"/>
</dbReference>
<dbReference type="PROSITE" id="PS50927">
    <property type="entry name" value="BULB_LECTIN"/>
    <property type="match status" value="1"/>
</dbReference>
<dbReference type="GO" id="GO:0006355">
    <property type="term" value="P:regulation of DNA-templated transcription"/>
    <property type="evidence" value="ECO:0007669"/>
    <property type="project" value="InterPro"/>
</dbReference>
<dbReference type="SMART" id="SM00473">
    <property type="entry name" value="PAN_AP"/>
    <property type="match status" value="1"/>
</dbReference>
<evidence type="ECO:0000256" key="3">
    <source>
        <dbReference type="ARBA" id="ARBA00012513"/>
    </source>
</evidence>
<dbReference type="CDD" id="cd00028">
    <property type="entry name" value="B_lectin"/>
    <property type="match status" value="1"/>
</dbReference>
<dbReference type="PROSITE" id="PS50011">
    <property type="entry name" value="PROTEIN_KINASE_DOM"/>
    <property type="match status" value="1"/>
</dbReference>
<evidence type="ECO:0000256" key="20">
    <source>
        <dbReference type="ARBA" id="ARBA00023170"/>
    </source>
</evidence>